<feature type="transmembrane region" description="Helical" evidence="1">
    <location>
        <begin position="40"/>
        <end position="59"/>
    </location>
</feature>
<dbReference type="AlphaFoldDB" id="B7PCA8"/>
<dbReference type="OrthoDB" id="6138663at2759"/>
<sequence>MYKPDMSTRSASGSKIPHGRGLQMNQVTSRVVYVVWSRKSITVLLFLGWLFLGGVFILYCSTHGTSDSTPVSSFPHGDRGDLNGHLPLLGKGFENGIQETVNRVLVVTYVRSGSSFLGDLLSANPSTFYDYEPLHMYTLSLRLYGEGFEKASSTVTNLFRCNFEPETEYLKHSLKMPFFKHNGHLWEMCRGIVDVCHHPSFVSAICRESKLHLMKLTFMSIRQVHRWMNLNEDISKTMRVVHLVRDPRAVLVSRRARPWCVQAFQCTNVEALCQQLREDLNNFAALEQDFPGKVVRVRHEDIASNPFIQARDLYARLGLNFSVHVKHFIRTHTGGAKEDELGNPYSTKRESAKTIAGWTSKLNISEVFMVQRFCSDVMSRLGYKLAQNEGELKNGLMNQWVDVAYNV</sequence>
<dbReference type="PANTHER" id="PTHR10704:SF44">
    <property type="entry name" value="LD35051P-RELATED"/>
    <property type="match status" value="1"/>
</dbReference>
<dbReference type="EMBL" id="ABJB010252858">
    <property type="status" value="NOT_ANNOTATED_CDS"/>
    <property type="molecule type" value="Genomic_DNA"/>
</dbReference>
<dbReference type="FunFam" id="3.40.50.300:FF:001931">
    <property type="entry name" value="Blast:Carbohydrate sulfotransferase 4"/>
    <property type="match status" value="1"/>
</dbReference>
<dbReference type="EMBL" id="ABJB010485079">
    <property type="status" value="NOT_ANNOTATED_CDS"/>
    <property type="molecule type" value="Genomic_DNA"/>
</dbReference>
<dbReference type="EC" id="2.8.2.17" evidence="2"/>
<dbReference type="VEuPathDB" id="VectorBase:ISCW002487"/>
<keyword evidence="1" id="KW-0812">Transmembrane</keyword>
<organism>
    <name type="scientific">Ixodes scapularis</name>
    <name type="common">Black-legged tick</name>
    <name type="synonym">Deer tick</name>
    <dbReference type="NCBI Taxonomy" id="6945"/>
    <lineage>
        <taxon>Eukaryota</taxon>
        <taxon>Metazoa</taxon>
        <taxon>Ecdysozoa</taxon>
        <taxon>Arthropoda</taxon>
        <taxon>Chelicerata</taxon>
        <taxon>Arachnida</taxon>
        <taxon>Acari</taxon>
        <taxon>Parasitiformes</taxon>
        <taxon>Ixodida</taxon>
        <taxon>Ixodoidea</taxon>
        <taxon>Ixodidae</taxon>
        <taxon>Ixodinae</taxon>
        <taxon>Ixodes</taxon>
    </lineage>
</organism>
<keyword evidence="2" id="KW-0808">Transferase</keyword>
<dbReference type="GO" id="GO:0001517">
    <property type="term" value="F:N-acetylglucosamine 6-O-sulfotransferase activity"/>
    <property type="evidence" value="ECO:0000318"/>
    <property type="project" value="GO_Central"/>
</dbReference>
<reference evidence="3" key="2">
    <citation type="submission" date="2020-05" db="UniProtKB">
        <authorList>
            <consortium name="EnsemblMetazoa"/>
        </authorList>
    </citation>
    <scope>IDENTIFICATION</scope>
    <source>
        <strain evidence="3">wikel</strain>
    </source>
</reference>
<name>B7PCA8_IXOSC</name>
<keyword evidence="1" id="KW-1133">Transmembrane helix</keyword>
<dbReference type="HOGENOM" id="CLU_028381_0_0_1"/>
<dbReference type="FunCoup" id="B7PCA8">
    <property type="interactions" value="165"/>
</dbReference>
<dbReference type="EMBL" id="ABJB010378567">
    <property type="status" value="NOT_ANNOTATED_CDS"/>
    <property type="molecule type" value="Genomic_DNA"/>
</dbReference>
<evidence type="ECO:0000313" key="4">
    <source>
        <dbReference type="Proteomes" id="UP000001555"/>
    </source>
</evidence>
<dbReference type="Pfam" id="PF13469">
    <property type="entry name" value="Sulfotransfer_3"/>
    <property type="match status" value="1"/>
</dbReference>
<dbReference type="VEuPathDB" id="VectorBase:ISCP_031528"/>
<dbReference type="GO" id="GO:0006790">
    <property type="term" value="P:sulfur compound metabolic process"/>
    <property type="evidence" value="ECO:0000318"/>
    <property type="project" value="GO_Central"/>
</dbReference>
<proteinExistence type="predicted"/>
<dbReference type="EMBL" id="ABJB010958700">
    <property type="status" value="NOT_ANNOTATED_CDS"/>
    <property type="molecule type" value="Genomic_DNA"/>
</dbReference>
<dbReference type="EMBL" id="ABJB010650613">
    <property type="status" value="NOT_ANNOTATED_CDS"/>
    <property type="molecule type" value="Genomic_DNA"/>
</dbReference>
<dbReference type="SUPFAM" id="SSF52540">
    <property type="entry name" value="P-loop containing nucleoside triphosphate hydrolases"/>
    <property type="match status" value="1"/>
</dbReference>
<dbReference type="EnsemblMetazoa" id="ISCW002487-RA">
    <property type="protein sequence ID" value="ISCW002487-PA"/>
    <property type="gene ID" value="ISCW002487"/>
</dbReference>
<dbReference type="EMBL" id="ABJB010137029">
    <property type="status" value="NOT_ANNOTATED_CDS"/>
    <property type="molecule type" value="Genomic_DNA"/>
</dbReference>
<dbReference type="PANTHER" id="PTHR10704">
    <property type="entry name" value="CARBOHYDRATE SULFOTRANSFERASE"/>
    <property type="match status" value="1"/>
</dbReference>
<gene>
    <name evidence="3" type="primary">8027789</name>
    <name evidence="2" type="ORF">IscW_ISCW002487</name>
</gene>
<reference evidence="2 4" key="1">
    <citation type="submission" date="2008-03" db="EMBL/GenBank/DDBJ databases">
        <title>Annotation of Ixodes scapularis.</title>
        <authorList>
            <consortium name="Ixodes scapularis Genome Project Consortium"/>
            <person name="Caler E."/>
            <person name="Hannick L.I."/>
            <person name="Bidwell S."/>
            <person name="Joardar V."/>
            <person name="Thiagarajan M."/>
            <person name="Amedeo P."/>
            <person name="Galinsky K.J."/>
            <person name="Schobel S."/>
            <person name="Inman J."/>
            <person name="Hostetler J."/>
            <person name="Miller J."/>
            <person name="Hammond M."/>
            <person name="Megy K."/>
            <person name="Lawson D."/>
            <person name="Kodira C."/>
            <person name="Sutton G."/>
            <person name="Meyer J."/>
            <person name="Hill C.A."/>
            <person name="Birren B."/>
            <person name="Nene V."/>
            <person name="Collins F."/>
            <person name="Alarcon-Chaidez F."/>
            <person name="Wikel S."/>
            <person name="Strausberg R."/>
        </authorList>
    </citation>
    <scope>NUCLEOTIDE SEQUENCE [LARGE SCALE GENOMIC DNA]</scope>
    <source>
        <strain evidence="4">Wikel</strain>
        <strain evidence="2">Wikel colony</strain>
    </source>
</reference>
<dbReference type="EMBL" id="ABJB010551456">
    <property type="status" value="NOT_ANNOTATED_CDS"/>
    <property type="molecule type" value="Genomic_DNA"/>
</dbReference>
<evidence type="ECO:0000313" key="3">
    <source>
        <dbReference type="EnsemblMetazoa" id="ISCW002487-PA"/>
    </source>
</evidence>
<dbReference type="EMBL" id="ABJB010816656">
    <property type="status" value="NOT_ANNOTATED_CDS"/>
    <property type="molecule type" value="Genomic_DNA"/>
</dbReference>
<dbReference type="EMBL" id="DS682578">
    <property type="protein sequence ID" value="EEC04230.1"/>
    <property type="molecule type" value="Genomic_DNA"/>
</dbReference>
<dbReference type="EMBL" id="ABJB010681707">
    <property type="status" value="NOT_ANNOTATED_CDS"/>
    <property type="molecule type" value="Genomic_DNA"/>
</dbReference>
<evidence type="ECO:0000256" key="1">
    <source>
        <dbReference type="SAM" id="Phobius"/>
    </source>
</evidence>
<dbReference type="PaxDb" id="6945-B7PCA8"/>
<dbReference type="InterPro" id="IPR051135">
    <property type="entry name" value="Gal/GlcNAc/GalNAc_ST"/>
</dbReference>
<dbReference type="VEuPathDB" id="VectorBase:ISCI002487"/>
<dbReference type="Proteomes" id="UP000001555">
    <property type="component" value="Unassembled WGS sequence"/>
</dbReference>
<dbReference type="Gene3D" id="3.40.50.300">
    <property type="entry name" value="P-loop containing nucleotide triphosphate hydrolases"/>
    <property type="match status" value="1"/>
</dbReference>
<keyword evidence="4" id="KW-1185">Reference proteome</keyword>
<dbReference type="GO" id="GO:0006044">
    <property type="term" value="P:N-acetylglucosamine metabolic process"/>
    <property type="evidence" value="ECO:0000318"/>
    <property type="project" value="GO_Central"/>
</dbReference>
<accession>B7PCA8</accession>
<keyword evidence="1" id="KW-0472">Membrane</keyword>
<protein>
    <submittedName>
        <fullName evidence="2 3">Secreted protein, putative</fullName>
        <ecNumber evidence="2">2.8.2.17</ecNumber>
    </submittedName>
</protein>
<dbReference type="GO" id="GO:0008459">
    <property type="term" value="F:chondroitin 6-sulfotransferase activity"/>
    <property type="evidence" value="ECO:0007669"/>
    <property type="project" value="UniProtKB-EC"/>
</dbReference>
<dbReference type="KEGG" id="isc:8027789"/>
<dbReference type="InterPro" id="IPR027417">
    <property type="entry name" value="P-loop_NTPase"/>
</dbReference>
<evidence type="ECO:0000313" key="2">
    <source>
        <dbReference type="EMBL" id="EEC04230.1"/>
    </source>
</evidence>
<dbReference type="InParanoid" id="B7PCA8"/>
<dbReference type="EMBL" id="ABJB010046301">
    <property type="status" value="NOT_ANNOTATED_CDS"/>
    <property type="molecule type" value="Genomic_DNA"/>
</dbReference>